<evidence type="ECO:0000256" key="1">
    <source>
        <dbReference type="ARBA" id="ARBA00004225"/>
    </source>
</evidence>
<evidence type="ECO:0000256" key="8">
    <source>
        <dbReference type="ARBA" id="ARBA00023128"/>
    </source>
</evidence>
<evidence type="ECO:0000313" key="13">
    <source>
        <dbReference type="EMBL" id="KAF1814014.1"/>
    </source>
</evidence>
<dbReference type="Gene3D" id="1.50.40.10">
    <property type="entry name" value="Mitochondrial carrier domain"/>
    <property type="match status" value="1"/>
</dbReference>
<evidence type="ECO:0000256" key="9">
    <source>
        <dbReference type="ARBA" id="ARBA00023136"/>
    </source>
</evidence>
<dbReference type="AlphaFoldDB" id="A0A6G1G7L1"/>
<keyword evidence="4 10" id="KW-0812">Transmembrane</keyword>
<evidence type="ECO:0000256" key="6">
    <source>
        <dbReference type="ARBA" id="ARBA00022792"/>
    </source>
</evidence>
<reference evidence="15" key="2">
    <citation type="submission" date="2020-04" db="EMBL/GenBank/DDBJ databases">
        <authorList>
            <consortium name="NCBI Genome Project"/>
        </authorList>
    </citation>
    <scope>NUCLEOTIDE SEQUENCE</scope>
    <source>
        <strain evidence="15">CBS 781.70</strain>
    </source>
</reference>
<feature type="repeat" description="Solcar" evidence="10">
    <location>
        <begin position="136"/>
        <end position="226"/>
    </location>
</feature>
<keyword evidence="9 10" id="KW-0472">Membrane</keyword>
<evidence type="ECO:0000256" key="4">
    <source>
        <dbReference type="ARBA" id="ARBA00022692"/>
    </source>
</evidence>
<keyword evidence="8" id="KW-0496">Mitochondrion</keyword>
<proteinExistence type="inferred from homology"/>
<dbReference type="Pfam" id="PF02466">
    <property type="entry name" value="Tim17"/>
    <property type="match status" value="1"/>
</dbReference>
<gene>
    <name evidence="13 15" type="ORF">P152DRAFT_465741</name>
</gene>
<accession>A0A6G1G7L1</accession>
<reference evidence="13 15" key="1">
    <citation type="submission" date="2020-01" db="EMBL/GenBank/DDBJ databases">
        <authorList>
            <consortium name="DOE Joint Genome Institute"/>
            <person name="Haridas S."/>
            <person name="Albert R."/>
            <person name="Binder M."/>
            <person name="Bloem J."/>
            <person name="Labutti K."/>
            <person name="Salamov A."/>
            <person name="Andreopoulos B."/>
            <person name="Baker S.E."/>
            <person name="Barry K."/>
            <person name="Bills G."/>
            <person name="Bluhm B.H."/>
            <person name="Cannon C."/>
            <person name="Castanera R."/>
            <person name="Culley D.E."/>
            <person name="Daum C."/>
            <person name="Ezra D."/>
            <person name="Gonzalez J.B."/>
            <person name="Henrissat B."/>
            <person name="Kuo A."/>
            <person name="Liang C."/>
            <person name="Lipzen A."/>
            <person name="Lutzoni F."/>
            <person name="Magnuson J."/>
            <person name="Mondo S."/>
            <person name="Nolan M."/>
            <person name="Ohm R."/>
            <person name="Pangilinan J."/>
            <person name="Park H.-J."/>
            <person name="Ramirez L."/>
            <person name="Alfaro M."/>
            <person name="Sun H."/>
            <person name="Tritt A."/>
            <person name="Yoshinaga Y."/>
            <person name="Zwiers L.-H."/>
            <person name="Turgeon B.G."/>
            <person name="Goodwin S.B."/>
            <person name="Spatafora J.W."/>
            <person name="Crous P.W."/>
            <person name="Grigoriev I.V."/>
        </authorList>
    </citation>
    <scope>NUCLEOTIDE SEQUENCE</scope>
    <source>
        <strain evidence="13 15">CBS 781.70</strain>
    </source>
</reference>
<keyword evidence="3 11" id="KW-0813">Transport</keyword>
<comment type="similarity">
    <text evidence="2 11">Belongs to the mitochondrial carrier (TC 2.A.29) family.</text>
</comment>
<keyword evidence="5" id="KW-0677">Repeat</keyword>
<dbReference type="PANTHER" id="PTHR45624">
    <property type="entry name" value="MITOCHONDRIAL BASIC AMINO ACIDS TRANSPORTER-RELATED"/>
    <property type="match status" value="1"/>
</dbReference>
<keyword evidence="7" id="KW-1133">Transmembrane helix</keyword>
<dbReference type="EMBL" id="ML975154">
    <property type="protein sequence ID" value="KAF1814014.1"/>
    <property type="molecule type" value="Genomic_DNA"/>
</dbReference>
<feature type="repeat" description="Solcar" evidence="10">
    <location>
        <begin position="35"/>
        <end position="123"/>
    </location>
</feature>
<reference evidence="15" key="3">
    <citation type="submission" date="2025-04" db="UniProtKB">
        <authorList>
            <consortium name="RefSeq"/>
        </authorList>
    </citation>
    <scope>IDENTIFICATION</scope>
    <source>
        <strain evidence="15">CBS 781.70</strain>
    </source>
</reference>
<keyword evidence="14" id="KW-1185">Reference proteome</keyword>
<dbReference type="Proteomes" id="UP000504638">
    <property type="component" value="Unplaced"/>
</dbReference>
<evidence type="ECO:0000256" key="7">
    <source>
        <dbReference type="ARBA" id="ARBA00022989"/>
    </source>
</evidence>
<dbReference type="GO" id="GO:0031966">
    <property type="term" value="C:mitochondrial membrane"/>
    <property type="evidence" value="ECO:0007669"/>
    <property type="project" value="UniProtKB-SubCell"/>
</dbReference>
<evidence type="ECO:0000256" key="3">
    <source>
        <dbReference type="ARBA" id="ARBA00022448"/>
    </source>
</evidence>
<feature type="region of interest" description="Disordered" evidence="12">
    <location>
        <begin position="1"/>
        <end position="26"/>
    </location>
</feature>
<evidence type="ECO:0000256" key="11">
    <source>
        <dbReference type="RuleBase" id="RU000488"/>
    </source>
</evidence>
<evidence type="ECO:0000313" key="14">
    <source>
        <dbReference type="Proteomes" id="UP000504638"/>
    </source>
</evidence>
<dbReference type="Pfam" id="PF00153">
    <property type="entry name" value="Mito_carr"/>
    <property type="match status" value="3"/>
</dbReference>
<dbReference type="GO" id="GO:1990575">
    <property type="term" value="P:mitochondrial L-ornithine transmembrane transport"/>
    <property type="evidence" value="ECO:0007669"/>
    <property type="project" value="TreeGrafter"/>
</dbReference>
<keyword evidence="6" id="KW-0999">Mitochondrion inner membrane</keyword>
<dbReference type="PROSITE" id="PS50920">
    <property type="entry name" value="SOLCAR"/>
    <property type="match status" value="3"/>
</dbReference>
<dbReference type="InterPro" id="IPR050567">
    <property type="entry name" value="Mitochondrial_Carrier"/>
</dbReference>
<dbReference type="InterPro" id="IPR018108">
    <property type="entry name" value="MCP_transmembrane"/>
</dbReference>
<dbReference type="FunFam" id="1.50.40.10:FF:000109">
    <property type="entry name" value="Ornithine carrier protein AmcA/Ort1"/>
    <property type="match status" value="1"/>
</dbReference>
<dbReference type="SUPFAM" id="SSF103506">
    <property type="entry name" value="Mitochondrial carrier"/>
    <property type="match status" value="1"/>
</dbReference>
<dbReference type="GO" id="GO:0000064">
    <property type="term" value="F:L-ornithine transmembrane transporter activity"/>
    <property type="evidence" value="ECO:0007669"/>
    <property type="project" value="TreeGrafter"/>
</dbReference>
<feature type="repeat" description="Solcar" evidence="10">
    <location>
        <begin position="240"/>
        <end position="330"/>
    </location>
</feature>
<evidence type="ECO:0000256" key="5">
    <source>
        <dbReference type="ARBA" id="ARBA00022737"/>
    </source>
</evidence>
<evidence type="ECO:0000256" key="10">
    <source>
        <dbReference type="PROSITE-ProRule" id="PRU00282"/>
    </source>
</evidence>
<evidence type="ECO:0000313" key="15">
    <source>
        <dbReference type="RefSeq" id="XP_033535645.1"/>
    </source>
</evidence>
<protein>
    <submittedName>
        <fullName evidence="13 15">Mitochondrial carrier</fullName>
    </submittedName>
</protein>
<evidence type="ECO:0000256" key="2">
    <source>
        <dbReference type="ARBA" id="ARBA00006375"/>
    </source>
</evidence>
<organism evidence="13">
    <name type="scientific">Eremomyces bilateralis CBS 781.70</name>
    <dbReference type="NCBI Taxonomy" id="1392243"/>
    <lineage>
        <taxon>Eukaryota</taxon>
        <taxon>Fungi</taxon>
        <taxon>Dikarya</taxon>
        <taxon>Ascomycota</taxon>
        <taxon>Pezizomycotina</taxon>
        <taxon>Dothideomycetes</taxon>
        <taxon>Dothideomycetes incertae sedis</taxon>
        <taxon>Eremomycetales</taxon>
        <taxon>Eremomycetaceae</taxon>
        <taxon>Eremomyces</taxon>
    </lineage>
</organism>
<dbReference type="OrthoDB" id="2139348at2759"/>
<dbReference type="InterPro" id="IPR023395">
    <property type="entry name" value="MCP_dom_sf"/>
</dbReference>
<dbReference type="RefSeq" id="XP_033535645.1">
    <property type="nucleotide sequence ID" value="XM_033680650.1"/>
</dbReference>
<comment type="subcellular location">
    <subcellularLocation>
        <location evidence="1">Mitochondrion membrane</location>
        <topology evidence="1">Multi-pass membrane protein</topology>
    </subcellularLocation>
</comment>
<dbReference type="PANTHER" id="PTHR45624:SF31">
    <property type="entry name" value="MITOCHONDRIAL ORNITHINE TRANSPORTER 1"/>
    <property type="match status" value="1"/>
</dbReference>
<name>A0A6G1G7L1_9PEZI</name>
<dbReference type="GeneID" id="54421220"/>
<sequence length="571" mass="63369">MSYSGTKVSTEGAHHGQPTLATDAMTHKAWTGRSEKATKEIVFGSIAGMCAKLFEYPFDTVKVRLQAQPDTLPPQYKGPLDCFQQSIRRDGFLSLYRGLTAPMVGAAVENSSLFFSYDLAQTFFASYIHNTTKDELTLSTKATCGAISGAFTSLLLTPIELVKCRMQMPSDKSSKTTRLPGVLTTISTVYRSQGVFGFWNGQLGTLLRETGGSAAWFGAQEGVSMWFRKYNGNTDPRSALPVHQQLMAGAAAGMSYNFIFYPADTIKSCMQTGDLTALLPGQRRTFSSVGKALWKAEGLKGLYRGCGLTVMRSAPGSAIIFYIHDALTRRFPSKADIIEEIWPWMVLMAILQAVATKIVMDPAYHDVLSLVKAVRNGVIYGTKVRFPHALVIMLLFRQGSLRHRLLLVLKATRQHARNLGLFALVWKLCMILFRSVRGQEGRFDTFMAGLIGGYTVFGRGDQSSVSQQIVIYVFARVMLASAKLLIKPAGGPKTLATGGRGGWGLVKDEGKRKWVKENAWPAFASLSWAFVMYVFRWHPETVQSSLRSSMQYIYVDSDHWDSLDTFLWRNK</sequence>
<evidence type="ECO:0000256" key="12">
    <source>
        <dbReference type="SAM" id="MobiDB-lite"/>
    </source>
</evidence>